<feature type="region of interest" description="Disordered" evidence="8">
    <location>
        <begin position="418"/>
        <end position="439"/>
    </location>
</feature>
<dbReference type="GO" id="GO:0001653">
    <property type="term" value="F:peptide receptor activity"/>
    <property type="evidence" value="ECO:0007669"/>
    <property type="project" value="TreeGrafter"/>
</dbReference>
<feature type="compositionally biased region" description="Polar residues" evidence="8">
    <location>
        <begin position="145"/>
        <end position="154"/>
    </location>
</feature>
<feature type="domain" description="Guanylate cyclase" evidence="9">
    <location>
        <begin position="1440"/>
        <end position="1582"/>
    </location>
</feature>
<comment type="caution">
    <text evidence="11">The sequence shown here is derived from an EMBL/GenBank/DDBJ whole genome shotgun (WGS) entry which is preliminary data.</text>
</comment>
<sequence length="1631" mass="165066">MRLKKWFCPCFQPVEVRDFSPLEQTQFQRGGSDAPNPFRHAQNGTSFGDLTSTARMVLCEAHIDSSPEPVSIYDWGTGSLLLSNAAFRNLPGGYLNLPALFALDPASLQDALSRVQAGLCWRGLIQLPAGLQSQPSLPTPLVPAMSSTRPSTGNGAIIPPSSPILRGPEVTDSAPIHSLYHASSSTMLRQALQLVAYPSLRLHGPPAAAAVATLAVDDLGVALQPSMLPPTDSFTQWRTGGGGGKMAGLAVTAVTADATTTAADTIAKATRAAALAKAAAQAAAAEAAAEAVARPAEAEDDSPASAAIRNSPTASLLPMPPQPAAPQVCLSSPDTPQPGVANLSCTLGSGGSSAATAAGEDDFLWEMAVGSVDPPSWFVDQAAADTLQPQPTGPIRPGSTSALGGAVLAPDLLGVFKRQQQQQQDSETPTGLHNAPHGFDRSELKVASGAPGAETLGAAAQAAAADRALMHQNLRKWLDGRDGWRLTTPLVARRGSGGDGGGGITVDTGTAMSKSSGVPIATEAVSLPQPLRHGLLQARRRNSSVQAAAQPALTPHSQNLLEALSTSTWGARINGRHLRPLRRAETCALLEPTDSGGVSHGDGSSSRGAGGLHRAAACTTTSDRYTRSRHGLLSHAVIRPCSEVPASSQKAQSLRWQSALEALGPAGAAGVGLSQRTAADGSPSTSAAAWASAASGTLSGNATLLAADQAVGLLPPGAALHRSCDEGDAHSSGSPGDSLVAVAFEGSLSGPCNDENGDVSSCGNYIGSSFHCSESLAGVLATSCHMSAASGGGVFAVTQQGRCGSGTFSAHAAKLGAAISCGVESPSAAAAKVKAPAGLRHALCMREEMSKFRRGFSGGLVTETAALRSMHCAHLNTHGCDGSGAINSSAGPRPGSSLVASVGGDASSYSGRTASPVGTLGVLPRMLDLASKVSVRTFRARGSASRLGQLNPGNGSAVAIGMGNGGGGCNGGGAASELGSSASLMAVDSGPNKFMLPGGNGGVGSVGCESTSSGPGSPAIAAGRIASLGANSAMAGTHGARQLSFSRFMQRAETCASSVLDTIRSRNGGGFVGSSLGSNDGDDDGIGGGDVGGSRSSDGGGGGGSGGDWPSGRSHSPSGERITFMVRPAAIAATAAPAPLPLPSERPTSPHREPADENSVFGGAAVLAAAAAAGEEAPIMQHDSNVQLTPRASTGGGRASHRSQGILSTAVTAAPLVMPRMAGSLAFTGRALSSVQEGSTGPPDGPVSTPPLPPIPSSSNPPLLQPSVAGHGAGGGAVMEIWHEVVVSGMRHPTTGEQLVMVTQHDVSARVWAEQQLARVMEAEHALLEAIFPAHVLEHIAIMAAAAGGDEADTEGGGGSMPQRPTLKGLTAAAYEAAEAAGLTSMPSVMPTGTSGIGPAPCVTARAGSRRREHQAPESPVLSITGDTFLHLATSHSALTVLFCDIQGFTTMCNSVKPATVMSFLNDLYTRLDAMLDAFGVYKVETIGDCYMVAGGLMKVDEETGAVTVRSDDVDPQHAHRTVQFAKALLHAASTVRLPNTGEPVRMRVGIHSGPAMSGVVGTRMPRFCLFGDTINTASRMESTGLPGAIHVSQATRDLTPNELWEPTGGVEAKGKGLLQTYLLRLPLEST</sequence>
<dbReference type="EMBL" id="BNCP01000016">
    <property type="protein sequence ID" value="GIL79928.1"/>
    <property type="molecule type" value="Genomic_DNA"/>
</dbReference>
<evidence type="ECO:0000256" key="1">
    <source>
        <dbReference type="ARBA" id="ARBA00004370"/>
    </source>
</evidence>
<evidence type="ECO:0000313" key="10">
    <source>
        <dbReference type="EMBL" id="GIL79928.1"/>
    </source>
</evidence>
<feature type="region of interest" description="Disordered" evidence="8">
    <location>
        <begin position="1071"/>
        <end position="1119"/>
    </location>
</feature>
<dbReference type="OrthoDB" id="549952at2759"/>
<dbReference type="GO" id="GO:0007168">
    <property type="term" value="P:receptor guanylyl cyclase signaling pathway"/>
    <property type="evidence" value="ECO:0007669"/>
    <property type="project" value="TreeGrafter"/>
</dbReference>
<keyword evidence="3" id="KW-0547">Nucleotide-binding</keyword>
<feature type="compositionally biased region" description="Polar residues" evidence="8">
    <location>
        <begin position="1182"/>
        <end position="1192"/>
    </location>
</feature>
<evidence type="ECO:0000256" key="2">
    <source>
        <dbReference type="ARBA" id="ARBA00022692"/>
    </source>
</evidence>
<comment type="similarity">
    <text evidence="7">Belongs to the adenylyl cyclase class-4/guanylyl cyclase family.</text>
</comment>
<evidence type="ECO:0000313" key="13">
    <source>
        <dbReference type="Proteomes" id="UP000747110"/>
    </source>
</evidence>
<keyword evidence="2" id="KW-0812">Transmembrane</keyword>
<evidence type="ECO:0000313" key="12">
    <source>
        <dbReference type="Proteomes" id="UP000722791"/>
    </source>
</evidence>
<proteinExistence type="inferred from homology"/>
<dbReference type="PANTHER" id="PTHR11920:SF335">
    <property type="entry name" value="GUANYLATE CYCLASE"/>
    <property type="match status" value="1"/>
</dbReference>
<dbReference type="Pfam" id="PF00211">
    <property type="entry name" value="Guanylate_cyc"/>
    <property type="match status" value="1"/>
</dbReference>
<accession>A0A8J4GIM5</accession>
<evidence type="ECO:0000313" key="11">
    <source>
        <dbReference type="EMBL" id="GIM08537.1"/>
    </source>
</evidence>
<dbReference type="Proteomes" id="UP000722791">
    <property type="component" value="Unassembled WGS sequence"/>
</dbReference>
<dbReference type="GO" id="GO:0004016">
    <property type="term" value="F:adenylate cyclase activity"/>
    <property type="evidence" value="ECO:0007669"/>
    <property type="project" value="TreeGrafter"/>
</dbReference>
<dbReference type="CDD" id="cd07302">
    <property type="entry name" value="CHD"/>
    <property type="match status" value="1"/>
</dbReference>
<keyword evidence="6 7" id="KW-0456">Lyase</keyword>
<reference evidence="11" key="1">
    <citation type="journal article" date="2021" name="Proc. Natl. Acad. Sci. U.S.A.">
        <title>Three genomes in the algal genus Volvox reveal the fate of a haploid sex-determining region after a transition to homothallism.</title>
        <authorList>
            <person name="Yamamoto K."/>
            <person name="Hamaji T."/>
            <person name="Kawai-Toyooka H."/>
            <person name="Matsuzaki R."/>
            <person name="Takahashi F."/>
            <person name="Nishimura Y."/>
            <person name="Kawachi M."/>
            <person name="Noguchi H."/>
            <person name="Minakuchi Y."/>
            <person name="Umen J.G."/>
            <person name="Toyoda A."/>
            <person name="Nozaki H."/>
        </authorList>
    </citation>
    <scope>NUCLEOTIDE SEQUENCE</scope>
    <source>
        <strain evidence="11">NIES-3785</strain>
        <strain evidence="10">NIES-3786</strain>
    </source>
</reference>
<dbReference type="InterPro" id="IPR001054">
    <property type="entry name" value="A/G_cyclase"/>
</dbReference>
<evidence type="ECO:0000256" key="4">
    <source>
        <dbReference type="ARBA" id="ARBA00022989"/>
    </source>
</evidence>
<feature type="compositionally biased region" description="Gly residues" evidence="8">
    <location>
        <begin position="1086"/>
        <end position="1109"/>
    </location>
</feature>
<dbReference type="GO" id="GO:0000166">
    <property type="term" value="F:nucleotide binding"/>
    <property type="evidence" value="ECO:0007669"/>
    <property type="project" value="UniProtKB-KW"/>
</dbReference>
<feature type="region of interest" description="Disordered" evidence="8">
    <location>
        <begin position="1232"/>
        <end position="1271"/>
    </location>
</feature>
<evidence type="ECO:0000256" key="7">
    <source>
        <dbReference type="RuleBase" id="RU000405"/>
    </source>
</evidence>
<keyword evidence="4" id="KW-1133">Transmembrane helix</keyword>
<dbReference type="InterPro" id="IPR050401">
    <property type="entry name" value="Cyclic_nucleotide_synthase"/>
</dbReference>
<feature type="compositionally biased region" description="Pro residues" evidence="8">
    <location>
        <begin position="1243"/>
        <end position="1256"/>
    </location>
</feature>
<comment type="subcellular location">
    <subcellularLocation>
        <location evidence="1">Membrane</location>
    </subcellularLocation>
</comment>
<dbReference type="Proteomes" id="UP000747110">
    <property type="component" value="Unassembled WGS sequence"/>
</dbReference>
<gene>
    <name evidence="10" type="ORF">Vretifemale_9160</name>
    <name evidence="11" type="ORF">Vretimale_12545</name>
</gene>
<dbReference type="InterPro" id="IPR018297">
    <property type="entry name" value="A/G_cyclase_CS"/>
</dbReference>
<feature type="region of interest" description="Disordered" evidence="8">
    <location>
        <begin position="1176"/>
        <end position="1203"/>
    </location>
</feature>
<dbReference type="GO" id="GO:0004383">
    <property type="term" value="F:guanylate cyclase activity"/>
    <property type="evidence" value="ECO:0007669"/>
    <property type="project" value="TreeGrafter"/>
</dbReference>
<dbReference type="FunFam" id="3.30.70.1230:FF:000057">
    <property type="entry name" value="Guanylate cyclase"/>
    <property type="match status" value="1"/>
</dbReference>
<feature type="compositionally biased region" description="Low complexity" evidence="8">
    <location>
        <begin position="1257"/>
        <end position="1270"/>
    </location>
</feature>
<feature type="region of interest" description="Disordered" evidence="8">
    <location>
        <begin position="1135"/>
        <end position="1158"/>
    </location>
</feature>
<feature type="region of interest" description="Disordered" evidence="8">
    <location>
        <begin position="592"/>
        <end position="613"/>
    </location>
</feature>
<dbReference type="SUPFAM" id="SSF55073">
    <property type="entry name" value="Nucleotide cyclase"/>
    <property type="match status" value="1"/>
</dbReference>
<dbReference type="GO" id="GO:0005886">
    <property type="term" value="C:plasma membrane"/>
    <property type="evidence" value="ECO:0007669"/>
    <property type="project" value="TreeGrafter"/>
</dbReference>
<feature type="region of interest" description="Disordered" evidence="8">
    <location>
        <begin position="293"/>
        <end position="335"/>
    </location>
</feature>
<dbReference type="GO" id="GO:0035556">
    <property type="term" value="P:intracellular signal transduction"/>
    <property type="evidence" value="ECO:0007669"/>
    <property type="project" value="InterPro"/>
</dbReference>
<dbReference type="PANTHER" id="PTHR11920">
    <property type="entry name" value="GUANYLYL CYCLASE"/>
    <property type="match status" value="1"/>
</dbReference>
<feature type="region of interest" description="Disordered" evidence="8">
    <location>
        <begin position="143"/>
        <end position="163"/>
    </location>
</feature>
<organism evidence="11 12">
    <name type="scientific">Volvox reticuliferus</name>
    <dbReference type="NCBI Taxonomy" id="1737510"/>
    <lineage>
        <taxon>Eukaryota</taxon>
        <taxon>Viridiplantae</taxon>
        <taxon>Chlorophyta</taxon>
        <taxon>core chlorophytes</taxon>
        <taxon>Chlorophyceae</taxon>
        <taxon>CS clade</taxon>
        <taxon>Chlamydomonadales</taxon>
        <taxon>Volvocaceae</taxon>
        <taxon>Volvox</taxon>
    </lineage>
</organism>
<dbReference type="EMBL" id="BNCQ01000027">
    <property type="protein sequence ID" value="GIM08537.1"/>
    <property type="molecule type" value="Genomic_DNA"/>
</dbReference>
<name>A0A8J4GIM5_9CHLO</name>
<keyword evidence="13" id="KW-1185">Reference proteome</keyword>
<feature type="compositionally biased region" description="Low complexity" evidence="8">
    <location>
        <begin position="595"/>
        <end position="607"/>
    </location>
</feature>
<keyword evidence="5" id="KW-0472">Membrane</keyword>
<evidence type="ECO:0000256" key="6">
    <source>
        <dbReference type="ARBA" id="ARBA00023239"/>
    </source>
</evidence>
<protein>
    <recommendedName>
        <fullName evidence="9">Guanylate cyclase domain-containing protein</fullName>
    </recommendedName>
</protein>
<dbReference type="SMART" id="SM00044">
    <property type="entry name" value="CYCc"/>
    <property type="match status" value="1"/>
</dbReference>
<dbReference type="InterPro" id="IPR029787">
    <property type="entry name" value="Nucleotide_cyclase"/>
</dbReference>
<evidence type="ECO:0000256" key="5">
    <source>
        <dbReference type="ARBA" id="ARBA00023136"/>
    </source>
</evidence>
<dbReference type="PROSITE" id="PS50125">
    <property type="entry name" value="GUANYLATE_CYCLASE_2"/>
    <property type="match status" value="1"/>
</dbReference>
<dbReference type="PROSITE" id="PS00452">
    <property type="entry name" value="GUANYLATE_CYCLASE_1"/>
    <property type="match status" value="1"/>
</dbReference>
<evidence type="ECO:0000259" key="9">
    <source>
        <dbReference type="PROSITE" id="PS50125"/>
    </source>
</evidence>
<evidence type="ECO:0000256" key="8">
    <source>
        <dbReference type="SAM" id="MobiDB-lite"/>
    </source>
</evidence>
<dbReference type="Gene3D" id="3.30.70.1230">
    <property type="entry name" value="Nucleotide cyclase"/>
    <property type="match status" value="1"/>
</dbReference>
<evidence type="ECO:0000256" key="3">
    <source>
        <dbReference type="ARBA" id="ARBA00022741"/>
    </source>
</evidence>